<comment type="subcellular location">
    <subcellularLocation>
        <location evidence="1">Membrane</location>
        <topology evidence="1">Single-pass membrane protein</topology>
    </subcellularLocation>
</comment>
<evidence type="ECO:0000313" key="7">
    <source>
        <dbReference type="EMBL" id="KAI6782166.1"/>
    </source>
</evidence>
<feature type="region of interest" description="Disordered" evidence="5">
    <location>
        <begin position="408"/>
        <end position="428"/>
    </location>
</feature>
<dbReference type="PANTHER" id="PTHR12883:SF0">
    <property type="entry name" value="PAT COMPLEX SUBUNIT CCDC47"/>
    <property type="match status" value="1"/>
</dbReference>
<reference evidence="7" key="2">
    <citation type="submission" date="2022-07" db="EMBL/GenBank/DDBJ databases">
        <authorList>
            <person name="Goncalves M.F.M."/>
            <person name="Hilario S."/>
            <person name="Van De Peer Y."/>
            <person name="Esteves A.C."/>
            <person name="Alves A."/>
        </authorList>
    </citation>
    <scope>NUCLEOTIDE SEQUENCE</scope>
    <source>
        <strain evidence="7">MUM 19.33</strain>
    </source>
</reference>
<gene>
    <name evidence="7" type="ORF">J7T54_002403</name>
</gene>
<dbReference type="AlphaFoldDB" id="A0A9Q0BES2"/>
<protein>
    <recommendedName>
        <fullName evidence="9">DUF1682 domain protein</fullName>
    </recommendedName>
</protein>
<accession>A0A9Q0BES2</accession>
<dbReference type="OrthoDB" id="10039147at2759"/>
<evidence type="ECO:0008006" key="9">
    <source>
        <dbReference type="Google" id="ProtNLM"/>
    </source>
</evidence>
<comment type="caution">
    <text evidence="7">The sequence shown here is derived from an EMBL/GenBank/DDBJ whole genome shotgun (WGS) entry which is preliminary data.</text>
</comment>
<dbReference type="GO" id="GO:0016020">
    <property type="term" value="C:membrane"/>
    <property type="evidence" value="ECO:0007669"/>
    <property type="project" value="UniProtKB-SubCell"/>
</dbReference>
<evidence type="ECO:0000256" key="3">
    <source>
        <dbReference type="ARBA" id="ARBA00022989"/>
    </source>
</evidence>
<dbReference type="GO" id="GO:0005783">
    <property type="term" value="C:endoplasmic reticulum"/>
    <property type="evidence" value="ECO:0007669"/>
    <property type="project" value="InterPro"/>
</dbReference>
<keyword evidence="4 6" id="KW-0472">Membrane</keyword>
<evidence type="ECO:0000256" key="5">
    <source>
        <dbReference type="SAM" id="MobiDB-lite"/>
    </source>
</evidence>
<dbReference type="GO" id="GO:0032469">
    <property type="term" value="P:endoplasmic reticulum calcium ion homeostasis"/>
    <property type="evidence" value="ECO:0007669"/>
    <property type="project" value="InterPro"/>
</dbReference>
<dbReference type="GeneID" id="75828915"/>
<keyword evidence="3 6" id="KW-1133">Transmembrane helix</keyword>
<organism evidence="7 8">
    <name type="scientific">Emericellopsis cladophorae</name>
    <dbReference type="NCBI Taxonomy" id="2686198"/>
    <lineage>
        <taxon>Eukaryota</taxon>
        <taxon>Fungi</taxon>
        <taxon>Dikarya</taxon>
        <taxon>Ascomycota</taxon>
        <taxon>Pezizomycotina</taxon>
        <taxon>Sordariomycetes</taxon>
        <taxon>Hypocreomycetidae</taxon>
        <taxon>Hypocreales</taxon>
        <taxon>Bionectriaceae</taxon>
        <taxon>Emericellopsis</taxon>
    </lineage>
</organism>
<dbReference type="EMBL" id="JAGIXG020000015">
    <property type="protein sequence ID" value="KAI6782166.1"/>
    <property type="molecule type" value="Genomic_DNA"/>
</dbReference>
<dbReference type="Proteomes" id="UP001055219">
    <property type="component" value="Unassembled WGS sequence"/>
</dbReference>
<dbReference type="Pfam" id="PF07946">
    <property type="entry name" value="CCDC47"/>
    <property type="match status" value="1"/>
</dbReference>
<evidence type="ECO:0000256" key="6">
    <source>
        <dbReference type="SAM" id="Phobius"/>
    </source>
</evidence>
<feature type="compositionally biased region" description="Basic and acidic residues" evidence="5">
    <location>
        <begin position="374"/>
        <end position="387"/>
    </location>
</feature>
<evidence type="ECO:0000256" key="2">
    <source>
        <dbReference type="ARBA" id="ARBA00022692"/>
    </source>
</evidence>
<feature type="compositionally biased region" description="Basic and acidic residues" evidence="5">
    <location>
        <begin position="408"/>
        <end position="419"/>
    </location>
</feature>
<dbReference type="GO" id="GO:0005509">
    <property type="term" value="F:calcium ion binding"/>
    <property type="evidence" value="ECO:0007669"/>
    <property type="project" value="InterPro"/>
</dbReference>
<feature type="region of interest" description="Disordered" evidence="5">
    <location>
        <begin position="374"/>
        <end position="395"/>
    </location>
</feature>
<keyword evidence="8" id="KW-1185">Reference proteome</keyword>
<dbReference type="RefSeq" id="XP_051363022.1">
    <property type="nucleotide sequence ID" value="XM_051505578.1"/>
</dbReference>
<proteinExistence type="predicted"/>
<reference evidence="7" key="1">
    <citation type="journal article" date="2021" name="J Fungi (Basel)">
        <title>Genomic and Metabolomic Analyses of the Marine Fungus Emericellopsis cladophorae: Insights into Saltwater Adaptability Mechanisms and Its Biosynthetic Potential.</title>
        <authorList>
            <person name="Goncalves M.F.M."/>
            <person name="Hilario S."/>
            <person name="Van de Peer Y."/>
            <person name="Esteves A.C."/>
            <person name="Alves A."/>
        </authorList>
    </citation>
    <scope>NUCLEOTIDE SEQUENCE</scope>
    <source>
        <strain evidence="7">MUM 19.33</strain>
    </source>
</reference>
<evidence type="ECO:0000256" key="4">
    <source>
        <dbReference type="ARBA" id="ARBA00023136"/>
    </source>
</evidence>
<dbReference type="PANTHER" id="PTHR12883">
    <property type="entry name" value="ADIPOCYTE-SPECIFIC PROTEIN 4-RELATED"/>
    <property type="match status" value="1"/>
</dbReference>
<feature type="transmembrane region" description="Helical" evidence="6">
    <location>
        <begin position="74"/>
        <end position="93"/>
    </location>
</feature>
<sequence length="428" mass="47681">MADFLKNAFGGVKDVPAAKVDSDFADFAGAPDPVPEPAPASGTLAATASSTTVPWTAWYNVHERHALSEFKFEGVVLLVGGLILVLHLFGARLNRNKARAFIRAHAPALVGEFACVGFEGRPNTLSGDVEPESLLKEKSLFEFATYATGRQNIAFADVKLTLTKKFNPLVLGFETVAAYFWETTFDMPYDVAEVYIYPFDGQEARTVPGYPAATAKDAKSSYDSFVWAVVNKDVMQKVREARYDVSLTATKESPKLPNWLTVMSESAEITDALLTPELIAAITAAGEDSFEFLLITDQPTDKPKTLDETKPSKRILLKYRLPASNDYNALSTLFNYTLHLPDFLVQHGSFRPEVLRKVRATRDNISKELRKAAEEEKNEERILEREKAKKAKRDAELAALDAKAQKKYLEKEQTKEMRKAQKKQVTRA</sequence>
<dbReference type="InterPro" id="IPR012879">
    <property type="entry name" value="CCDC47"/>
</dbReference>
<name>A0A9Q0BES2_9HYPO</name>
<evidence type="ECO:0000256" key="1">
    <source>
        <dbReference type="ARBA" id="ARBA00004167"/>
    </source>
</evidence>
<keyword evidence="2 6" id="KW-0812">Transmembrane</keyword>
<evidence type="ECO:0000313" key="8">
    <source>
        <dbReference type="Proteomes" id="UP001055219"/>
    </source>
</evidence>